<dbReference type="InterPro" id="IPR032675">
    <property type="entry name" value="LRR_dom_sf"/>
</dbReference>
<proteinExistence type="predicted"/>
<keyword evidence="1" id="KW-1133">Transmembrane helix</keyword>
<dbReference type="Proteomes" id="UP001153620">
    <property type="component" value="Chromosome 4"/>
</dbReference>
<evidence type="ECO:0000256" key="1">
    <source>
        <dbReference type="SAM" id="Phobius"/>
    </source>
</evidence>
<keyword evidence="4" id="KW-1185">Reference proteome</keyword>
<feature type="chain" id="PRO_5040228743" evidence="2">
    <location>
        <begin position="17"/>
        <end position="241"/>
    </location>
</feature>
<keyword evidence="1" id="KW-0472">Membrane</keyword>
<accession>A0A9N9S7U5</accession>
<dbReference type="AlphaFoldDB" id="A0A9N9S7U5"/>
<feature type="signal peptide" evidence="2">
    <location>
        <begin position="1"/>
        <end position="16"/>
    </location>
</feature>
<evidence type="ECO:0000313" key="4">
    <source>
        <dbReference type="Proteomes" id="UP001153620"/>
    </source>
</evidence>
<organism evidence="3 4">
    <name type="scientific">Chironomus riparius</name>
    <dbReference type="NCBI Taxonomy" id="315576"/>
    <lineage>
        <taxon>Eukaryota</taxon>
        <taxon>Metazoa</taxon>
        <taxon>Ecdysozoa</taxon>
        <taxon>Arthropoda</taxon>
        <taxon>Hexapoda</taxon>
        <taxon>Insecta</taxon>
        <taxon>Pterygota</taxon>
        <taxon>Neoptera</taxon>
        <taxon>Endopterygota</taxon>
        <taxon>Diptera</taxon>
        <taxon>Nematocera</taxon>
        <taxon>Chironomoidea</taxon>
        <taxon>Chironomidae</taxon>
        <taxon>Chironominae</taxon>
        <taxon>Chironomus</taxon>
    </lineage>
</organism>
<reference evidence="3" key="2">
    <citation type="submission" date="2022-10" db="EMBL/GenBank/DDBJ databases">
        <authorList>
            <consortium name="ENA_rothamsted_submissions"/>
            <consortium name="culmorum"/>
            <person name="King R."/>
        </authorList>
    </citation>
    <scope>NUCLEOTIDE SEQUENCE</scope>
</reference>
<feature type="transmembrane region" description="Helical" evidence="1">
    <location>
        <begin position="208"/>
        <end position="230"/>
    </location>
</feature>
<dbReference type="OrthoDB" id="676979at2759"/>
<keyword evidence="1" id="KW-0812">Transmembrane</keyword>
<dbReference type="EMBL" id="OU895880">
    <property type="protein sequence ID" value="CAG9811942.1"/>
    <property type="molecule type" value="Genomic_DNA"/>
</dbReference>
<name>A0A9N9S7U5_9DIPT</name>
<gene>
    <name evidence="3" type="ORF">CHIRRI_LOCUS14749</name>
</gene>
<evidence type="ECO:0000313" key="3">
    <source>
        <dbReference type="EMBL" id="CAG9811942.1"/>
    </source>
</evidence>
<keyword evidence="2" id="KW-0732">Signal</keyword>
<sequence length="241" mass="27291">MLKILIFFNLISKIDTFEIICELESQGNNLKTYECKVTTELLITAPGTTIGSCLTSSNHSKFNGIKIYSKIVNFLPFGLSKCFNNLTSLTVEDSKLMEIKQQNLKEFLDLNYLSMAGNQLKIIENNLFDFNLKLIFINLSDNLIKVIDTSAFAVLKELQFLNLLNNTCINASITNFNDLIFKLDEKCSKFDNLSTIEEPMTENVNFRFFVGFTVTAGVLTVIKTVVLCICKRKRSAIVEVE</sequence>
<protein>
    <submittedName>
        <fullName evidence="3">Uncharacterized protein</fullName>
    </submittedName>
</protein>
<dbReference type="SUPFAM" id="SSF52058">
    <property type="entry name" value="L domain-like"/>
    <property type="match status" value="1"/>
</dbReference>
<reference evidence="3" key="1">
    <citation type="submission" date="2022-01" db="EMBL/GenBank/DDBJ databases">
        <authorList>
            <person name="King R."/>
        </authorList>
    </citation>
    <scope>NUCLEOTIDE SEQUENCE</scope>
</reference>
<evidence type="ECO:0000256" key="2">
    <source>
        <dbReference type="SAM" id="SignalP"/>
    </source>
</evidence>
<dbReference type="Gene3D" id="3.80.10.10">
    <property type="entry name" value="Ribonuclease Inhibitor"/>
    <property type="match status" value="1"/>
</dbReference>